<evidence type="ECO:0000256" key="6">
    <source>
        <dbReference type="RuleBase" id="RU000561"/>
    </source>
</evidence>
<dbReference type="GO" id="GO:1990904">
    <property type="term" value="C:ribonucleoprotein complex"/>
    <property type="evidence" value="ECO:0007669"/>
    <property type="project" value="UniProtKB-KW"/>
</dbReference>
<evidence type="ECO:0000256" key="3">
    <source>
        <dbReference type="ARBA" id="ARBA00023274"/>
    </source>
</evidence>
<dbReference type="GO" id="GO:0006412">
    <property type="term" value="P:translation"/>
    <property type="evidence" value="ECO:0007669"/>
    <property type="project" value="InterPro"/>
</dbReference>
<dbReference type="PRINTS" id="PR00062">
    <property type="entry name" value="RIBOSOMALL20"/>
</dbReference>
<geneLocation type="chloroplast" evidence="8"/>
<dbReference type="RefSeq" id="YP_002600935.1">
    <property type="nucleotide sequence ID" value="NC_012099.1"/>
</dbReference>
<dbReference type="GeneID" id="7440935"/>
<dbReference type="FunFam" id="1.10.1900.20:FF:000001">
    <property type="entry name" value="50S ribosomal protein L20"/>
    <property type="match status" value="1"/>
</dbReference>
<keyword evidence="8" id="KW-0150">Chloroplast</keyword>
<accession>C0JX37</accession>
<dbReference type="GO" id="GO:0019843">
    <property type="term" value="F:rRNA binding"/>
    <property type="evidence" value="ECO:0007669"/>
    <property type="project" value="UniProtKB-UniRule"/>
</dbReference>
<dbReference type="EMBL" id="FJ493499">
    <property type="protein sequence ID" value="ACJ71119.1"/>
    <property type="molecule type" value="Genomic_DNA"/>
</dbReference>
<evidence type="ECO:0000256" key="5">
    <source>
        <dbReference type="HAMAP-Rule" id="MF_00382"/>
    </source>
</evidence>
<dbReference type="GO" id="GO:0003735">
    <property type="term" value="F:structural constituent of ribosome"/>
    <property type="evidence" value="ECO:0007669"/>
    <property type="project" value="InterPro"/>
</dbReference>
<sequence>MTRVKRGAVARNRRRRILKLTKGFQGSHSTLFRTANQQAMKALKYSYVDRRKRKIEFRQLWIRRINASSRMYGLNYSQLIYGLKKAKIDLNRKVLAQLAILDPDSFKKIIELAISKKV</sequence>
<dbReference type="SUPFAM" id="SSF74731">
    <property type="entry name" value="Ribosomal protein L20"/>
    <property type="match status" value="1"/>
</dbReference>
<keyword evidence="2 5" id="KW-0689">Ribosomal protein</keyword>
<dbReference type="CDD" id="cd07026">
    <property type="entry name" value="Ribosomal_L20"/>
    <property type="match status" value="1"/>
</dbReference>
<dbReference type="PANTHER" id="PTHR10986">
    <property type="entry name" value="39S RIBOSOMAL PROTEIN L20"/>
    <property type="match status" value="1"/>
</dbReference>
<evidence type="ECO:0000256" key="2">
    <source>
        <dbReference type="ARBA" id="ARBA00022980"/>
    </source>
</evidence>
<proteinExistence type="inferred from homology"/>
<dbReference type="GO" id="GO:0009507">
    <property type="term" value="C:chloroplast"/>
    <property type="evidence" value="ECO:0007669"/>
    <property type="project" value="UniProtKB-SubCell"/>
</dbReference>
<evidence type="ECO:0000256" key="1">
    <source>
        <dbReference type="ARBA" id="ARBA00007698"/>
    </source>
</evidence>
<evidence type="ECO:0000256" key="7">
    <source>
        <dbReference type="RuleBase" id="RU004311"/>
    </source>
</evidence>
<keyword evidence="3 5" id="KW-0687">Ribonucleoprotein</keyword>
<dbReference type="HAMAP" id="MF_00382">
    <property type="entry name" value="Ribosomal_bL20"/>
    <property type="match status" value="1"/>
</dbReference>
<protein>
    <recommendedName>
        <fullName evidence="4 5">Large ribosomal subunit protein bL20c</fullName>
    </recommendedName>
</protein>
<comment type="similarity">
    <text evidence="1 5 6">Belongs to the bacterial ribosomal protein bL20 family.</text>
</comment>
<name>C0JX37_9CHLO</name>
<dbReference type="GO" id="GO:0005840">
    <property type="term" value="C:ribosome"/>
    <property type="evidence" value="ECO:0007669"/>
    <property type="project" value="UniProtKB-KW"/>
</dbReference>
<dbReference type="Pfam" id="PF00453">
    <property type="entry name" value="Ribosomal_L20"/>
    <property type="match status" value="1"/>
</dbReference>
<dbReference type="InterPro" id="IPR005813">
    <property type="entry name" value="Ribosomal_bL20"/>
</dbReference>
<dbReference type="NCBIfam" id="TIGR01032">
    <property type="entry name" value="rplT_bact"/>
    <property type="match status" value="1"/>
</dbReference>
<dbReference type="Gene3D" id="1.10.1900.20">
    <property type="entry name" value="Ribosomal protein L20"/>
    <property type="match status" value="1"/>
</dbReference>
<dbReference type="InterPro" id="IPR035566">
    <property type="entry name" value="Ribosomal_protein_bL20_C"/>
</dbReference>
<comment type="function">
    <text evidence="5 7">Binds directly to 23S ribosomal RNA and is necessary for the in vitro assembly process of the 50S ribosomal subunit. It is not involved in the protein synthesizing functions of that subunit.</text>
</comment>
<dbReference type="Gene3D" id="6.10.160.10">
    <property type="match status" value="1"/>
</dbReference>
<dbReference type="GO" id="GO:0000027">
    <property type="term" value="P:ribosomal large subunit assembly"/>
    <property type="evidence" value="ECO:0007669"/>
    <property type="project" value="UniProtKB-UniRule"/>
</dbReference>
<reference evidence="8" key="1">
    <citation type="journal article" date="2009" name="Mol. Biol. Evol.">
        <title>The chloroplast genomes of the green algae Pyramimonas, Monomastix, and Pycnococcus shed new light on the evolutionary history of prasinophytes and the origin of the secondary chloroplasts of euglenids.</title>
        <authorList>
            <person name="Turmel M."/>
            <person name="Gagnon M.C."/>
            <person name="O'Kelly C.J."/>
            <person name="Otis C."/>
            <person name="Lemieux C."/>
        </authorList>
    </citation>
    <scope>NUCLEOTIDE SEQUENCE</scope>
    <source>
        <strain evidence="8">CCMP 726</strain>
    </source>
</reference>
<dbReference type="AlphaFoldDB" id="C0JX37"/>
<keyword evidence="8" id="KW-0934">Plastid</keyword>
<comment type="subcellular location">
    <subcellularLocation>
        <location evidence="5">Plastid</location>
        <location evidence="5">Chloroplast</location>
    </subcellularLocation>
</comment>
<keyword evidence="5 7" id="KW-0699">rRNA-binding</keyword>
<evidence type="ECO:0000256" key="4">
    <source>
        <dbReference type="ARBA" id="ARBA00035295"/>
    </source>
</evidence>
<gene>
    <name evidence="5 8" type="primary">rpl20</name>
</gene>
<keyword evidence="5 7" id="KW-0694">RNA-binding</keyword>
<organism evidence="8">
    <name type="scientific">Pyramimonas parkeae</name>
    <dbReference type="NCBI Taxonomy" id="36894"/>
    <lineage>
        <taxon>Eukaryota</taxon>
        <taxon>Viridiplantae</taxon>
        <taxon>Chlorophyta</taxon>
        <taxon>Pyramimonadophyceae</taxon>
        <taxon>Pyramimonadales</taxon>
        <taxon>Pyramimonadaceae</taxon>
        <taxon>Pyramimonas</taxon>
        <taxon>Pyramimonas subgen. Trichocystis</taxon>
    </lineage>
</organism>
<evidence type="ECO:0000313" key="8">
    <source>
        <dbReference type="EMBL" id="ACJ71119.1"/>
    </source>
</evidence>